<dbReference type="InterPro" id="IPR012337">
    <property type="entry name" value="RNaseH-like_sf"/>
</dbReference>
<accession>A0A812JDF0</accession>
<proteinExistence type="predicted"/>
<dbReference type="PANTHER" id="PTHR43040:SF1">
    <property type="entry name" value="RIBONUCLEASE D"/>
    <property type="match status" value="1"/>
</dbReference>
<dbReference type="SUPFAM" id="SSF53098">
    <property type="entry name" value="Ribonuclease H-like"/>
    <property type="match status" value="1"/>
</dbReference>
<organism evidence="1 2">
    <name type="scientific">Symbiodinium natans</name>
    <dbReference type="NCBI Taxonomy" id="878477"/>
    <lineage>
        <taxon>Eukaryota</taxon>
        <taxon>Sar</taxon>
        <taxon>Alveolata</taxon>
        <taxon>Dinophyceae</taxon>
        <taxon>Suessiales</taxon>
        <taxon>Symbiodiniaceae</taxon>
        <taxon>Symbiodinium</taxon>
    </lineage>
</organism>
<gene>
    <name evidence="1" type="primary">HMCN1</name>
    <name evidence="1" type="ORF">SNAT2548_LOCUS6323</name>
</gene>
<comment type="caution">
    <text evidence="1">The sequence shown here is derived from an EMBL/GenBank/DDBJ whole genome shotgun (WGS) entry which is preliminary data.</text>
</comment>
<dbReference type="AlphaFoldDB" id="A0A812JDF0"/>
<dbReference type="Proteomes" id="UP000604046">
    <property type="component" value="Unassembled WGS sequence"/>
</dbReference>
<evidence type="ECO:0000313" key="2">
    <source>
        <dbReference type="Proteomes" id="UP000604046"/>
    </source>
</evidence>
<dbReference type="OrthoDB" id="432551at2759"/>
<evidence type="ECO:0000313" key="1">
    <source>
        <dbReference type="EMBL" id="CAE7204129.1"/>
    </source>
</evidence>
<dbReference type="EMBL" id="CAJNDS010000419">
    <property type="protein sequence ID" value="CAE7204129.1"/>
    <property type="molecule type" value="Genomic_DNA"/>
</dbReference>
<sequence>MSVKYVVGLQKCLQQSGLLTDDQVQCASDIDMRAKSLFEPKYGGRYETFQERPLRDVILMYAAHDSRYMLDLYNFYISKLPTEWQPRVFAGSAERASWFKQEYKRPGTDAPDF</sequence>
<protein>
    <submittedName>
        <fullName evidence="1">HMCN1 protein</fullName>
    </submittedName>
</protein>
<reference evidence="1" key="1">
    <citation type="submission" date="2021-02" db="EMBL/GenBank/DDBJ databases">
        <authorList>
            <person name="Dougan E. K."/>
            <person name="Rhodes N."/>
            <person name="Thang M."/>
            <person name="Chan C."/>
        </authorList>
    </citation>
    <scope>NUCLEOTIDE SEQUENCE</scope>
</reference>
<dbReference type="PANTHER" id="PTHR43040">
    <property type="entry name" value="RIBONUCLEASE D"/>
    <property type="match status" value="1"/>
</dbReference>
<keyword evidence="2" id="KW-1185">Reference proteome</keyword>
<name>A0A812JDF0_9DINO</name>